<dbReference type="Pfam" id="PF26312">
    <property type="entry name" value="DUF8083"/>
    <property type="match status" value="1"/>
</dbReference>
<name>A0ABT1JL09_ACTCY</name>
<keyword evidence="3" id="KW-1185">Reference proteome</keyword>
<reference evidence="2 3" key="1">
    <citation type="submission" date="2013-07" db="EMBL/GenBank/DDBJ databases">
        <authorList>
            <consortium name="DOE Joint Genome Institute"/>
            <person name="Reeve W."/>
            <person name="Huntemann M."/>
            <person name="Han J."/>
            <person name="Chen A."/>
            <person name="Kyrpides N."/>
            <person name="Mavromatis K."/>
            <person name="Markowitz V."/>
            <person name="Palaniappan K."/>
            <person name="Ivanova N."/>
            <person name="Schaumberg A."/>
            <person name="Pati A."/>
            <person name="Liolios K."/>
            <person name="Nordberg H.P."/>
            <person name="Cantor M.N."/>
            <person name="Hua S.X."/>
            <person name="Woyke T."/>
        </authorList>
    </citation>
    <scope>NUCLEOTIDE SEQUENCE [LARGE SCALE GENOMIC DNA]</scope>
    <source>
        <strain evidence="2 3">DSM 43889</strain>
    </source>
</reference>
<evidence type="ECO:0000313" key="3">
    <source>
        <dbReference type="Proteomes" id="UP000791080"/>
    </source>
</evidence>
<dbReference type="Proteomes" id="UP000791080">
    <property type="component" value="Unassembled WGS sequence"/>
</dbReference>
<reference evidence="2 3" key="2">
    <citation type="submission" date="2022-06" db="EMBL/GenBank/DDBJ databases">
        <title>Genomic Encyclopedia of Type Strains, Phase I: the one thousand microbial genomes (KMG-I) project.</title>
        <authorList>
            <person name="Kyrpides N."/>
        </authorList>
    </citation>
    <scope>NUCLEOTIDE SEQUENCE [LARGE SCALE GENOMIC DNA]</scope>
    <source>
        <strain evidence="2 3">DSM 43889</strain>
    </source>
</reference>
<protein>
    <recommendedName>
        <fullName evidence="1">DUF8083 domain-containing protein</fullName>
    </recommendedName>
</protein>
<evidence type="ECO:0000259" key="1">
    <source>
        <dbReference type="Pfam" id="PF26312"/>
    </source>
</evidence>
<accession>A0ABT1JL09</accession>
<feature type="domain" description="DUF8083" evidence="1">
    <location>
        <begin position="4"/>
        <end position="165"/>
    </location>
</feature>
<proteinExistence type="predicted"/>
<sequence length="168" mass="18615">MPPEVARARATAAVSGVLGGAVHVVTATWRVPLPWFALVRQEERQVVLTPLGDANRRVCWRVPMVRALERAEEARQRLEDTLGTDGPAALLRDTSRWLDHFDPGSAVELDYGGLVQLLDDDTLTDDTSAADVQEALAALGGENPEEVAIRYEKLRDFWTEVATRERLN</sequence>
<organism evidence="2 3">
    <name type="scientific">Actinoalloteichus caeruleus DSM 43889</name>
    <dbReference type="NCBI Taxonomy" id="1120930"/>
    <lineage>
        <taxon>Bacteria</taxon>
        <taxon>Bacillati</taxon>
        <taxon>Actinomycetota</taxon>
        <taxon>Actinomycetes</taxon>
        <taxon>Pseudonocardiales</taxon>
        <taxon>Pseudonocardiaceae</taxon>
        <taxon>Actinoalloteichus</taxon>
        <taxon>Actinoalloteichus cyanogriseus</taxon>
    </lineage>
</organism>
<gene>
    <name evidence="2" type="ORF">G443_003471</name>
</gene>
<dbReference type="RefSeq" id="WP_308208863.1">
    <property type="nucleotide sequence ID" value="NZ_AUBJ02000001.1"/>
</dbReference>
<dbReference type="EMBL" id="AUBJ02000001">
    <property type="protein sequence ID" value="MCP2333201.1"/>
    <property type="molecule type" value="Genomic_DNA"/>
</dbReference>
<comment type="caution">
    <text evidence="2">The sequence shown here is derived from an EMBL/GenBank/DDBJ whole genome shotgun (WGS) entry which is preliminary data.</text>
</comment>
<dbReference type="InterPro" id="IPR058396">
    <property type="entry name" value="DUF8083"/>
</dbReference>
<evidence type="ECO:0000313" key="2">
    <source>
        <dbReference type="EMBL" id="MCP2333201.1"/>
    </source>
</evidence>